<name>A0A9J6C8T6_POLVA</name>
<dbReference type="InterPro" id="IPR006671">
    <property type="entry name" value="Cyclin_N"/>
</dbReference>
<evidence type="ECO:0000259" key="6">
    <source>
        <dbReference type="SMART" id="SM01332"/>
    </source>
</evidence>
<dbReference type="InterPro" id="IPR036915">
    <property type="entry name" value="Cyclin-like_sf"/>
</dbReference>
<feature type="domain" description="Cyclin-like" evidence="5">
    <location>
        <begin position="263"/>
        <end position="347"/>
    </location>
</feature>
<evidence type="ECO:0000256" key="1">
    <source>
        <dbReference type="ARBA" id="ARBA00022618"/>
    </source>
</evidence>
<dbReference type="SMART" id="SM00385">
    <property type="entry name" value="CYCLIN"/>
    <property type="match status" value="2"/>
</dbReference>
<keyword evidence="3" id="KW-0131">Cell cycle</keyword>
<organism evidence="7 8">
    <name type="scientific">Polypedilum vanderplanki</name>
    <name type="common">Sleeping chironomid midge</name>
    <dbReference type="NCBI Taxonomy" id="319348"/>
    <lineage>
        <taxon>Eukaryota</taxon>
        <taxon>Metazoa</taxon>
        <taxon>Ecdysozoa</taxon>
        <taxon>Arthropoda</taxon>
        <taxon>Hexapoda</taxon>
        <taxon>Insecta</taxon>
        <taxon>Pterygota</taxon>
        <taxon>Neoptera</taxon>
        <taxon>Endopterygota</taxon>
        <taxon>Diptera</taxon>
        <taxon>Nematocera</taxon>
        <taxon>Chironomoidea</taxon>
        <taxon>Chironomidae</taxon>
        <taxon>Chironominae</taxon>
        <taxon>Polypedilum</taxon>
        <taxon>Polypedilum</taxon>
    </lineage>
</organism>
<comment type="caution">
    <text evidence="7">The sequence shown here is derived from an EMBL/GenBank/DDBJ whole genome shotgun (WGS) entry which is preliminary data.</text>
</comment>
<feature type="domain" description="Cyclin-like" evidence="5">
    <location>
        <begin position="360"/>
        <end position="444"/>
    </location>
</feature>
<dbReference type="InterPro" id="IPR039361">
    <property type="entry name" value="Cyclin"/>
</dbReference>
<protein>
    <recommendedName>
        <fullName evidence="9">G2/mitotic-specific cyclin-B3</fullName>
    </recommendedName>
</protein>
<evidence type="ECO:0000313" key="8">
    <source>
        <dbReference type="Proteomes" id="UP001107558"/>
    </source>
</evidence>
<evidence type="ECO:0000256" key="3">
    <source>
        <dbReference type="ARBA" id="ARBA00023306"/>
    </source>
</evidence>
<dbReference type="Pfam" id="PF02984">
    <property type="entry name" value="Cyclin_C"/>
    <property type="match status" value="1"/>
</dbReference>
<dbReference type="Gene3D" id="1.10.472.10">
    <property type="entry name" value="Cyclin-like"/>
    <property type="match status" value="2"/>
</dbReference>
<dbReference type="GO" id="GO:0005634">
    <property type="term" value="C:nucleus"/>
    <property type="evidence" value="ECO:0007669"/>
    <property type="project" value="UniProtKB-ARBA"/>
</dbReference>
<keyword evidence="8" id="KW-1185">Reference proteome</keyword>
<evidence type="ECO:0008006" key="9">
    <source>
        <dbReference type="Google" id="ProtNLM"/>
    </source>
</evidence>
<comment type="similarity">
    <text evidence="4">Belongs to the cyclin family.</text>
</comment>
<dbReference type="PANTHER" id="PTHR10177">
    <property type="entry name" value="CYCLINS"/>
    <property type="match status" value="1"/>
</dbReference>
<dbReference type="CDD" id="cd20510">
    <property type="entry name" value="CYCLIN_CCNB3_rpt2"/>
    <property type="match status" value="1"/>
</dbReference>
<dbReference type="Pfam" id="PF00134">
    <property type="entry name" value="Cyclin_N"/>
    <property type="match status" value="1"/>
</dbReference>
<gene>
    <name evidence="7" type="ORF">PVAND_007975</name>
</gene>
<feature type="domain" description="Cyclin C-terminal" evidence="6">
    <location>
        <begin position="356"/>
        <end position="472"/>
    </location>
</feature>
<dbReference type="InterPro" id="IPR013763">
    <property type="entry name" value="Cyclin-like_dom"/>
</dbReference>
<reference evidence="7" key="1">
    <citation type="submission" date="2021-03" db="EMBL/GenBank/DDBJ databases">
        <title>Chromosome level genome of the anhydrobiotic midge Polypedilum vanderplanki.</title>
        <authorList>
            <person name="Yoshida Y."/>
            <person name="Kikawada T."/>
            <person name="Gusev O."/>
        </authorList>
    </citation>
    <scope>NUCLEOTIDE SEQUENCE</scope>
    <source>
        <strain evidence="7">NIAS01</strain>
        <tissue evidence="7">Whole body or cell culture</tissue>
    </source>
</reference>
<keyword evidence="2 4" id="KW-0195">Cyclin</keyword>
<evidence type="ECO:0000256" key="2">
    <source>
        <dbReference type="ARBA" id="ARBA00023127"/>
    </source>
</evidence>
<dbReference type="OrthoDB" id="5590282at2759"/>
<keyword evidence="1" id="KW-0132">Cell division</keyword>
<proteinExistence type="inferred from homology"/>
<dbReference type="InterPro" id="IPR004367">
    <property type="entry name" value="Cyclin_C-dom"/>
</dbReference>
<evidence type="ECO:0000259" key="5">
    <source>
        <dbReference type="SMART" id="SM00385"/>
    </source>
</evidence>
<evidence type="ECO:0000313" key="7">
    <source>
        <dbReference type="EMBL" id="KAG5678288.1"/>
    </source>
</evidence>
<dbReference type="FunFam" id="1.10.472.10:FF:000001">
    <property type="entry name" value="G2/mitotic-specific cyclin"/>
    <property type="match status" value="1"/>
</dbReference>
<dbReference type="EMBL" id="JADBJN010000002">
    <property type="protein sequence ID" value="KAG5678288.1"/>
    <property type="molecule type" value="Genomic_DNA"/>
</dbReference>
<dbReference type="SMART" id="SM01332">
    <property type="entry name" value="Cyclin_C"/>
    <property type="match status" value="1"/>
</dbReference>
<dbReference type="Proteomes" id="UP001107558">
    <property type="component" value="Chromosome 2"/>
</dbReference>
<evidence type="ECO:0000256" key="4">
    <source>
        <dbReference type="RuleBase" id="RU000383"/>
    </source>
</evidence>
<dbReference type="SUPFAM" id="SSF47954">
    <property type="entry name" value="Cyclin-like"/>
    <property type="match status" value="2"/>
</dbReference>
<dbReference type="GO" id="GO:0051301">
    <property type="term" value="P:cell division"/>
    <property type="evidence" value="ECO:0007669"/>
    <property type="project" value="UniProtKB-KW"/>
</dbReference>
<accession>A0A9J6C8T6</accession>
<sequence length="539" mass="61279">MATTRASMNIAANSKKAITGKRKAEASPLKNDRVKRCALTNLTNNLKNETEDISKKAVLKDIQPVSYRTRAAAAAATTTNPIELVAPIKPIAKPQKKQPKTINENLDKNLKNKAIATTVVKSKSTGEITGKQSISTRRISNEFERTEDSLYVSALEEIPSDISRLSDKTKSSIDTTASQISVVSSSSSLESQNEIDDTEWVDRKLPPGVQHFDRENWNDQFQVAHYAMDIFEYLRNQEPKYQIKDYMNEQPELSKWMRSLLVDWMVEVQESFELNHETLYLAIKIVDTYLGKEVVSKDSLQLLRAAALLIACKYDERVPPLVEDFLFICDGAYKRSQLLKMEMNVFRAINFDLAFPLSYRFLRRYARCGKVSMQTLTLARFILEYSLMEYSTILLSDSKMACAALFIALRMNHAEGWNASYEYYSGYKLIDFAPIVVLLNTLLHKKPKETTSTVRNKYSHTIFHKVTAIPLMDINTLFEKYPDITEKFATTPLTYQTVVATCSSSSLSDSESSRKAAKKYHQASTIKFPLKSMPLPFIR</sequence>
<dbReference type="AlphaFoldDB" id="A0A9J6C8T6"/>